<protein>
    <submittedName>
        <fullName evidence="2">DUF3306 domain-containing protein</fullName>
    </submittedName>
</protein>
<dbReference type="RefSeq" id="WP_202249992.1">
    <property type="nucleotide sequence ID" value="NZ_JAESJJ010000025.1"/>
</dbReference>
<feature type="region of interest" description="Disordered" evidence="1">
    <location>
        <begin position="1"/>
        <end position="36"/>
    </location>
</feature>
<proteinExistence type="predicted"/>
<dbReference type="EMBL" id="JAESJJ010000025">
    <property type="protein sequence ID" value="MBL3610329.1"/>
    <property type="molecule type" value="Genomic_DNA"/>
</dbReference>
<feature type="region of interest" description="Disordered" evidence="1">
    <location>
        <begin position="70"/>
        <end position="91"/>
    </location>
</feature>
<name>A0ABS1RZG5_RHOSU</name>
<keyword evidence="3" id="KW-1185">Reference proteome</keyword>
<reference evidence="2 3" key="1">
    <citation type="submission" date="2021-01" db="EMBL/GenBank/DDBJ databases">
        <title>Draft genomes of Rhodovulum sulfidophilum.</title>
        <authorList>
            <person name="Guzman M.S."/>
        </authorList>
    </citation>
    <scope>NUCLEOTIDE SEQUENCE [LARGE SCALE GENOMIC DNA]</scope>
    <source>
        <strain evidence="2 3">AB35</strain>
    </source>
</reference>
<dbReference type="Proteomes" id="UP000604473">
    <property type="component" value="Unassembled WGS sequence"/>
</dbReference>
<sequence length="91" mass="9695">MAREEKTGPGHVPRPRMPDMSRPPPPTPRAGKSPIAREAAAAGPLGLGADVSAFLDAGVPCQLHREAMRRHWHSDPMLASLGACDPDKDKP</sequence>
<gene>
    <name evidence="2" type="ORF">JMM60_16320</name>
</gene>
<evidence type="ECO:0000313" key="2">
    <source>
        <dbReference type="EMBL" id="MBL3610329.1"/>
    </source>
</evidence>
<evidence type="ECO:0000256" key="1">
    <source>
        <dbReference type="SAM" id="MobiDB-lite"/>
    </source>
</evidence>
<organism evidence="2 3">
    <name type="scientific">Rhodovulum sulfidophilum</name>
    <name type="common">Rhodobacter sulfidophilus</name>
    <dbReference type="NCBI Taxonomy" id="35806"/>
    <lineage>
        <taxon>Bacteria</taxon>
        <taxon>Pseudomonadati</taxon>
        <taxon>Pseudomonadota</taxon>
        <taxon>Alphaproteobacteria</taxon>
        <taxon>Rhodobacterales</taxon>
        <taxon>Paracoccaceae</taxon>
        <taxon>Rhodovulum</taxon>
    </lineage>
</organism>
<evidence type="ECO:0000313" key="3">
    <source>
        <dbReference type="Proteomes" id="UP000604473"/>
    </source>
</evidence>
<comment type="caution">
    <text evidence="2">The sequence shown here is derived from an EMBL/GenBank/DDBJ whole genome shotgun (WGS) entry which is preliminary data.</text>
</comment>
<accession>A0ABS1RZG5</accession>